<dbReference type="PANTHER" id="PTHR22807">
    <property type="entry name" value="NOP2 YEAST -RELATED NOL1/NOP2/FMU SUN DOMAIN-CONTAINING"/>
    <property type="match status" value="1"/>
</dbReference>
<evidence type="ECO:0000256" key="1">
    <source>
        <dbReference type="ARBA" id="ARBA00022603"/>
    </source>
</evidence>
<dbReference type="AlphaFoldDB" id="A0A9D2KEP9"/>
<keyword evidence="3 5" id="KW-0949">S-adenosyl-L-methionine</keyword>
<dbReference type="SUPFAM" id="SSF53335">
    <property type="entry name" value="S-adenosyl-L-methionine-dependent methyltransferases"/>
    <property type="match status" value="1"/>
</dbReference>
<accession>A0A9D2KEP9</accession>
<dbReference type="InterPro" id="IPR029063">
    <property type="entry name" value="SAM-dependent_MTases_sf"/>
</dbReference>
<dbReference type="SUPFAM" id="SSF48013">
    <property type="entry name" value="NusB-like"/>
    <property type="match status" value="1"/>
</dbReference>
<gene>
    <name evidence="7" type="ORF">H9797_05365</name>
</gene>
<dbReference type="EMBL" id="DXAJ01000082">
    <property type="protein sequence ID" value="HJA02789.1"/>
    <property type="molecule type" value="Genomic_DNA"/>
</dbReference>
<dbReference type="InterPro" id="IPR001678">
    <property type="entry name" value="MeTrfase_RsmB-F_NOP2_dom"/>
</dbReference>
<dbReference type="InterPro" id="IPR006027">
    <property type="entry name" value="NusB_RsmB_TIM44"/>
</dbReference>
<reference evidence="7" key="2">
    <citation type="submission" date="2021-04" db="EMBL/GenBank/DDBJ databases">
        <authorList>
            <person name="Gilroy R."/>
        </authorList>
    </citation>
    <scope>NUCLEOTIDE SEQUENCE</scope>
    <source>
        <strain evidence="7">CHK156-179</strain>
    </source>
</reference>
<protein>
    <recommendedName>
        <fullName evidence="6">SAM-dependent MTase RsmB/NOP-type domain-containing protein</fullName>
    </recommendedName>
</protein>
<organism evidence="7 8">
    <name type="scientific">Candidatus Gallimonas gallistercoris</name>
    <dbReference type="NCBI Taxonomy" id="2838602"/>
    <lineage>
        <taxon>Bacteria</taxon>
        <taxon>Bacillati</taxon>
        <taxon>Bacillota</taxon>
        <taxon>Clostridia</taxon>
        <taxon>Candidatus Gallimonas</taxon>
    </lineage>
</organism>
<feature type="domain" description="SAM-dependent MTase RsmB/NOP-type" evidence="6">
    <location>
        <begin position="131"/>
        <end position="368"/>
    </location>
</feature>
<dbReference type="PANTHER" id="PTHR22807:SF53">
    <property type="entry name" value="RIBOSOMAL RNA SMALL SUBUNIT METHYLTRANSFERASE B-RELATED"/>
    <property type="match status" value="1"/>
</dbReference>
<name>A0A9D2KEP9_9FIRM</name>
<feature type="binding site" evidence="5">
    <location>
        <position position="295"/>
    </location>
    <ligand>
        <name>S-adenosyl-L-methionine</name>
        <dbReference type="ChEBI" id="CHEBI:59789"/>
    </ligand>
</feature>
<dbReference type="CDD" id="cd02440">
    <property type="entry name" value="AdoMet_MTases"/>
    <property type="match status" value="1"/>
</dbReference>
<dbReference type="InterPro" id="IPR023267">
    <property type="entry name" value="RCMT"/>
</dbReference>
<dbReference type="InterPro" id="IPR035926">
    <property type="entry name" value="NusB-like_sf"/>
</dbReference>
<reference evidence="7" key="1">
    <citation type="journal article" date="2021" name="PeerJ">
        <title>Extensive microbial diversity within the chicken gut microbiome revealed by metagenomics and culture.</title>
        <authorList>
            <person name="Gilroy R."/>
            <person name="Ravi A."/>
            <person name="Getino M."/>
            <person name="Pursley I."/>
            <person name="Horton D.L."/>
            <person name="Alikhan N.F."/>
            <person name="Baker D."/>
            <person name="Gharbi K."/>
            <person name="Hall N."/>
            <person name="Watson M."/>
            <person name="Adriaenssens E.M."/>
            <person name="Foster-Nyarko E."/>
            <person name="Jarju S."/>
            <person name="Secka A."/>
            <person name="Antonio M."/>
            <person name="Oren A."/>
            <person name="Chaudhuri R.R."/>
            <person name="La Ragione R."/>
            <person name="Hildebrand F."/>
            <person name="Pallen M.J."/>
        </authorList>
    </citation>
    <scope>NUCLEOTIDE SEQUENCE</scope>
    <source>
        <strain evidence="7">CHK156-179</strain>
    </source>
</reference>
<dbReference type="GO" id="GO:0003723">
    <property type="term" value="F:RNA binding"/>
    <property type="evidence" value="ECO:0007669"/>
    <property type="project" value="UniProtKB-UniRule"/>
</dbReference>
<evidence type="ECO:0000256" key="5">
    <source>
        <dbReference type="PROSITE-ProRule" id="PRU01023"/>
    </source>
</evidence>
<dbReference type="Pfam" id="PF01029">
    <property type="entry name" value="NusB"/>
    <property type="match status" value="1"/>
</dbReference>
<feature type="non-terminal residue" evidence="7">
    <location>
        <position position="368"/>
    </location>
</feature>
<feature type="binding site" evidence="5">
    <location>
        <position position="277"/>
    </location>
    <ligand>
        <name>S-adenosyl-L-methionine</name>
        <dbReference type="ChEBI" id="CHEBI:59789"/>
    </ligand>
</feature>
<dbReference type="GO" id="GO:0001510">
    <property type="term" value="P:RNA methylation"/>
    <property type="evidence" value="ECO:0007669"/>
    <property type="project" value="InterPro"/>
</dbReference>
<proteinExistence type="inferred from homology"/>
<evidence type="ECO:0000256" key="4">
    <source>
        <dbReference type="ARBA" id="ARBA00022884"/>
    </source>
</evidence>
<feature type="binding site" evidence="5">
    <location>
        <begin position="229"/>
        <end position="235"/>
    </location>
    <ligand>
        <name>S-adenosyl-L-methionine</name>
        <dbReference type="ChEBI" id="CHEBI:59789"/>
    </ligand>
</feature>
<keyword evidence="2 5" id="KW-0808">Transferase</keyword>
<dbReference type="GO" id="GO:0008173">
    <property type="term" value="F:RNA methyltransferase activity"/>
    <property type="evidence" value="ECO:0007669"/>
    <property type="project" value="InterPro"/>
</dbReference>
<evidence type="ECO:0000259" key="6">
    <source>
        <dbReference type="PROSITE" id="PS51686"/>
    </source>
</evidence>
<evidence type="ECO:0000256" key="3">
    <source>
        <dbReference type="ARBA" id="ARBA00022691"/>
    </source>
</evidence>
<keyword evidence="1 5" id="KW-0489">Methyltransferase</keyword>
<comment type="caution">
    <text evidence="7">The sequence shown here is derived from an EMBL/GenBank/DDBJ whole genome shotgun (WGS) entry which is preliminary data.</text>
</comment>
<dbReference type="Gene3D" id="3.40.50.150">
    <property type="entry name" value="Vaccinia Virus protein VP39"/>
    <property type="match status" value="1"/>
</dbReference>
<evidence type="ECO:0000313" key="7">
    <source>
        <dbReference type="EMBL" id="HJA02789.1"/>
    </source>
</evidence>
<evidence type="ECO:0000256" key="2">
    <source>
        <dbReference type="ARBA" id="ARBA00022679"/>
    </source>
</evidence>
<dbReference type="GO" id="GO:0006355">
    <property type="term" value="P:regulation of DNA-templated transcription"/>
    <property type="evidence" value="ECO:0007669"/>
    <property type="project" value="InterPro"/>
</dbReference>
<dbReference type="PRINTS" id="PR02008">
    <property type="entry name" value="RCMTFAMILY"/>
</dbReference>
<evidence type="ECO:0000313" key="8">
    <source>
        <dbReference type="Proteomes" id="UP000824221"/>
    </source>
</evidence>
<feature type="binding site" evidence="5">
    <location>
        <position position="250"/>
    </location>
    <ligand>
        <name>S-adenosyl-L-methionine</name>
        <dbReference type="ChEBI" id="CHEBI:59789"/>
    </ligand>
</feature>
<dbReference type="PROSITE" id="PS51686">
    <property type="entry name" value="SAM_MT_RSMB_NOP"/>
    <property type="match status" value="1"/>
</dbReference>
<dbReference type="InterPro" id="IPR049560">
    <property type="entry name" value="MeTrfase_RsmB-F_NOP2_cat"/>
</dbReference>
<dbReference type="Gene3D" id="1.10.940.10">
    <property type="entry name" value="NusB-like"/>
    <property type="match status" value="1"/>
</dbReference>
<sequence length="368" mass="40960">MTNPFYDPYRVLLKVYGEGARLKLALSGTDLEEINRARTVKIVYGVLEHDRYLSRCITAFAEKTPKQSVRVLLKVALYNLIYLEKPRYYVADTAVELLKKLGKGGMAGFVNAFLRKFDEGKVTLPEGEEGLAVRSNYPLFAVRRILKEYGARAESILFAKSHGVTVRFVRGEEKYLARPHEETPFPHVYIFPHFVRDEGFDRGDYTFQSVGSVAICYVVEPCKELLDACAAPGGKSVLLSGKCARVTACELHEHRTSLIQSYCARMGTANVRAETGDSGVFRPEWENAFDGVLCDVPCSGLGTLAENPDLALHKEEGDLKGLNAAQRAILWNCSRYVKAGGHLYYSTCSLLQEENDEIVGAFLKAHPA</sequence>
<keyword evidence="4 5" id="KW-0694">RNA-binding</keyword>
<dbReference type="Pfam" id="PF01189">
    <property type="entry name" value="Methyltr_RsmB-F"/>
    <property type="match status" value="1"/>
</dbReference>
<feature type="active site" description="Nucleophile" evidence="5">
    <location>
        <position position="348"/>
    </location>
</feature>
<comment type="similarity">
    <text evidence="5">Belongs to the class I-like SAM-binding methyltransferase superfamily. RsmB/NOP family.</text>
</comment>
<dbReference type="Proteomes" id="UP000824221">
    <property type="component" value="Unassembled WGS sequence"/>
</dbReference>